<comment type="similarity">
    <text evidence="1 3">Belongs to the TPP enzyme family.</text>
</comment>
<dbReference type="GO" id="GO:0009097">
    <property type="term" value="P:isoleucine biosynthetic process"/>
    <property type="evidence" value="ECO:0007669"/>
    <property type="project" value="TreeGrafter"/>
</dbReference>
<gene>
    <name evidence="7" type="ORF">I0K15_16410</name>
</gene>
<keyword evidence="2 3" id="KW-0786">Thiamine pyrophosphate</keyword>
<dbReference type="GO" id="GO:0000287">
    <property type="term" value="F:magnesium ion binding"/>
    <property type="evidence" value="ECO:0007669"/>
    <property type="project" value="InterPro"/>
</dbReference>
<proteinExistence type="inferred from homology"/>
<dbReference type="GO" id="GO:0009099">
    <property type="term" value="P:L-valine biosynthetic process"/>
    <property type="evidence" value="ECO:0007669"/>
    <property type="project" value="TreeGrafter"/>
</dbReference>
<dbReference type="PANTHER" id="PTHR18968">
    <property type="entry name" value="THIAMINE PYROPHOSPHATE ENZYMES"/>
    <property type="match status" value="1"/>
</dbReference>
<protein>
    <submittedName>
        <fullName evidence="7">Thiamine pyrophosphate-binding protein</fullName>
    </submittedName>
</protein>
<evidence type="ECO:0000256" key="3">
    <source>
        <dbReference type="RuleBase" id="RU362132"/>
    </source>
</evidence>
<evidence type="ECO:0000259" key="5">
    <source>
        <dbReference type="Pfam" id="PF02775"/>
    </source>
</evidence>
<dbReference type="GO" id="GO:0005948">
    <property type="term" value="C:acetolactate synthase complex"/>
    <property type="evidence" value="ECO:0007669"/>
    <property type="project" value="TreeGrafter"/>
</dbReference>
<dbReference type="GO" id="GO:0003984">
    <property type="term" value="F:acetolactate synthase activity"/>
    <property type="evidence" value="ECO:0007669"/>
    <property type="project" value="TreeGrafter"/>
</dbReference>
<organism evidence="7 8">
    <name type="scientific">Pontivivens ytuae</name>
    <dbReference type="NCBI Taxonomy" id="2789856"/>
    <lineage>
        <taxon>Bacteria</taxon>
        <taxon>Pseudomonadati</taxon>
        <taxon>Pseudomonadota</taxon>
        <taxon>Alphaproteobacteria</taxon>
        <taxon>Rhodobacterales</taxon>
        <taxon>Paracoccaceae</taxon>
        <taxon>Pontivivens</taxon>
    </lineage>
</organism>
<dbReference type="Proteomes" id="UP000594800">
    <property type="component" value="Chromosome"/>
</dbReference>
<dbReference type="RefSeq" id="WP_196102563.1">
    <property type="nucleotide sequence ID" value="NZ_CP064942.1"/>
</dbReference>
<dbReference type="FunFam" id="3.40.50.970:FF:000007">
    <property type="entry name" value="Acetolactate synthase"/>
    <property type="match status" value="1"/>
</dbReference>
<dbReference type="InterPro" id="IPR012000">
    <property type="entry name" value="Thiamin_PyroP_enz_cen_dom"/>
</dbReference>
<feature type="domain" description="Thiamine pyrophosphate enzyme central" evidence="4">
    <location>
        <begin position="185"/>
        <end position="314"/>
    </location>
</feature>
<dbReference type="InterPro" id="IPR012001">
    <property type="entry name" value="Thiamin_PyroP_enz_TPP-bd_dom"/>
</dbReference>
<dbReference type="PANTHER" id="PTHR18968:SF129">
    <property type="entry name" value="ACETOLACTATE SYNTHASE"/>
    <property type="match status" value="1"/>
</dbReference>
<dbReference type="Pfam" id="PF02776">
    <property type="entry name" value="TPP_enzyme_N"/>
    <property type="match status" value="1"/>
</dbReference>
<evidence type="ECO:0000313" key="8">
    <source>
        <dbReference type="Proteomes" id="UP000594800"/>
    </source>
</evidence>
<sequence length="527" mass="55137">MNVSDYMARYLRSSGIDTIFGYPGDPSVEFLEGCRREEMSFVLARREGTAGLMAEAYGMLTGRPGVALSTLGPGSTNLVNAVANATLDRTPMIAISGQIDTKRMPTFTHQVVNQDALFSPVSKYVATVGANNVGDVMRKAHRTAIAPRPGAVHLTTPADVVGAEVVNDAMSVPPVRAVGGPADTAEAVQQIRAARRPVILFGISAMQRDAGAELVALAERIGAAIVAAPMAKGTVSEEHPLFAGTLDMACNQIMWDFLDSADLILCAGFDAVELIKPWSVSPPVIHIDEVPNTDQIYAAGLELVGDLPLTLAALADTVADAPGWPLADVAAHREALGAAFDDGRVAGVLNPSDVIRIARGAVAGDAIVTTDVGSHKLLVGQGWRPGGPRRLLMTNGLSSMGFSLPAAITAKMLNRGTEVVCFTGDGGLAMVQSELALAASMKLGLKVVVFLDNSLNRIELKQMARQYASTGTRIDPIDVGGLAGAMGCDGVEVEDETALGDALSTRTTDRPLVIGARIDPAQYVAQF</sequence>
<evidence type="ECO:0000259" key="4">
    <source>
        <dbReference type="Pfam" id="PF00205"/>
    </source>
</evidence>
<dbReference type="SUPFAM" id="SSF52518">
    <property type="entry name" value="Thiamin diphosphate-binding fold (THDP-binding)"/>
    <property type="match status" value="2"/>
</dbReference>
<dbReference type="CDD" id="cd07035">
    <property type="entry name" value="TPP_PYR_POX_like"/>
    <property type="match status" value="1"/>
</dbReference>
<evidence type="ECO:0000313" key="7">
    <source>
        <dbReference type="EMBL" id="QPH53353.1"/>
    </source>
</evidence>
<dbReference type="EMBL" id="CP064942">
    <property type="protein sequence ID" value="QPH53353.1"/>
    <property type="molecule type" value="Genomic_DNA"/>
</dbReference>
<dbReference type="InterPro" id="IPR045229">
    <property type="entry name" value="TPP_enz"/>
</dbReference>
<dbReference type="InterPro" id="IPR011766">
    <property type="entry name" value="TPP_enzyme_TPP-bd"/>
</dbReference>
<dbReference type="InterPro" id="IPR029061">
    <property type="entry name" value="THDP-binding"/>
</dbReference>
<feature type="domain" description="Thiamine pyrophosphate enzyme N-terminal TPP-binding" evidence="6">
    <location>
        <begin position="1"/>
        <end position="108"/>
    </location>
</feature>
<dbReference type="KEGG" id="poz:I0K15_16410"/>
<evidence type="ECO:0000259" key="6">
    <source>
        <dbReference type="Pfam" id="PF02776"/>
    </source>
</evidence>
<reference evidence="7 8" key="1">
    <citation type="submission" date="2020-11" db="EMBL/GenBank/DDBJ databases">
        <title>Description of Pontivivens ytuae sp. nov. isolated from deep sea sediment of Mariana Trench.</title>
        <authorList>
            <person name="Wang Z."/>
            <person name="Sun Q.-L."/>
            <person name="Xu X.-D."/>
            <person name="Tang Y.-Z."/>
            <person name="Zhang J."/>
        </authorList>
    </citation>
    <scope>NUCLEOTIDE SEQUENCE [LARGE SCALE GENOMIC DNA]</scope>
    <source>
        <strain evidence="7 8">MT2928</strain>
    </source>
</reference>
<accession>A0A7S9LQG3</accession>
<evidence type="ECO:0000256" key="2">
    <source>
        <dbReference type="ARBA" id="ARBA00023052"/>
    </source>
</evidence>
<dbReference type="AlphaFoldDB" id="A0A7S9LQG3"/>
<dbReference type="Gene3D" id="3.40.50.1220">
    <property type="entry name" value="TPP-binding domain"/>
    <property type="match status" value="1"/>
</dbReference>
<keyword evidence="8" id="KW-1185">Reference proteome</keyword>
<feature type="domain" description="Thiamine pyrophosphate enzyme TPP-binding" evidence="5">
    <location>
        <begin position="371"/>
        <end position="514"/>
    </location>
</feature>
<dbReference type="Pfam" id="PF00205">
    <property type="entry name" value="TPP_enzyme_M"/>
    <property type="match status" value="1"/>
</dbReference>
<dbReference type="GO" id="GO:0030976">
    <property type="term" value="F:thiamine pyrophosphate binding"/>
    <property type="evidence" value="ECO:0007669"/>
    <property type="project" value="InterPro"/>
</dbReference>
<dbReference type="GO" id="GO:0050660">
    <property type="term" value="F:flavin adenine dinucleotide binding"/>
    <property type="evidence" value="ECO:0007669"/>
    <property type="project" value="TreeGrafter"/>
</dbReference>
<name>A0A7S9LQG3_9RHOB</name>
<evidence type="ECO:0000256" key="1">
    <source>
        <dbReference type="ARBA" id="ARBA00007812"/>
    </source>
</evidence>
<dbReference type="SUPFAM" id="SSF52467">
    <property type="entry name" value="DHS-like NAD/FAD-binding domain"/>
    <property type="match status" value="1"/>
</dbReference>
<dbReference type="InterPro" id="IPR029035">
    <property type="entry name" value="DHS-like_NAD/FAD-binding_dom"/>
</dbReference>
<dbReference type="Gene3D" id="3.40.50.970">
    <property type="match status" value="2"/>
</dbReference>
<dbReference type="Pfam" id="PF02775">
    <property type="entry name" value="TPP_enzyme_C"/>
    <property type="match status" value="1"/>
</dbReference>